<protein>
    <submittedName>
        <fullName evidence="2">DUF4352 domain-containing protein</fullName>
    </submittedName>
</protein>
<accession>A0ABN3PEF2</accession>
<feature type="compositionally biased region" description="Basic and acidic residues" evidence="1">
    <location>
        <begin position="65"/>
        <end position="78"/>
    </location>
</feature>
<name>A0ABN3PEF2_9ACTN</name>
<evidence type="ECO:0000313" key="3">
    <source>
        <dbReference type="Proteomes" id="UP001501509"/>
    </source>
</evidence>
<feature type="region of interest" description="Disordered" evidence="1">
    <location>
        <begin position="45"/>
        <end position="78"/>
    </location>
</feature>
<organism evidence="2 3">
    <name type="scientific">Actinomadura fulvescens</name>
    <dbReference type="NCBI Taxonomy" id="46160"/>
    <lineage>
        <taxon>Bacteria</taxon>
        <taxon>Bacillati</taxon>
        <taxon>Actinomycetota</taxon>
        <taxon>Actinomycetes</taxon>
        <taxon>Streptosporangiales</taxon>
        <taxon>Thermomonosporaceae</taxon>
        <taxon>Actinomadura</taxon>
    </lineage>
</organism>
<comment type="caution">
    <text evidence="2">The sequence shown here is derived from an EMBL/GenBank/DDBJ whole genome shotgun (WGS) entry which is preliminary data.</text>
</comment>
<dbReference type="Proteomes" id="UP001501509">
    <property type="component" value="Unassembled WGS sequence"/>
</dbReference>
<evidence type="ECO:0000256" key="1">
    <source>
        <dbReference type="SAM" id="MobiDB-lite"/>
    </source>
</evidence>
<proteinExistence type="predicted"/>
<gene>
    <name evidence="2" type="ORF">GCM10010411_10980</name>
</gene>
<evidence type="ECO:0000313" key="2">
    <source>
        <dbReference type="EMBL" id="GAA2580234.1"/>
    </source>
</evidence>
<keyword evidence="3" id="KW-1185">Reference proteome</keyword>
<sequence length="205" mass="22412">MSDRYDRVAALVRPFPGPLRGSTFWIMQRRAVAVLLVLLSWTGSTSCSGGEEPERKTTYEVPPRPVRDGETAVRGRTGHSGDQEFRIIGFRAGIPEIVGSHADIKPKGTFVRVRLITENRGRTTQFMTTGKQLLVTADGRTHPVDVNAMMVKRQPEELAVGAGVRIEFDLWYDVPPGVKVNGIRLFGSPSPGAVSDPPPANIPLP</sequence>
<dbReference type="EMBL" id="BAAATD010000001">
    <property type="protein sequence ID" value="GAA2580234.1"/>
    <property type="molecule type" value="Genomic_DNA"/>
</dbReference>
<reference evidence="2 3" key="1">
    <citation type="journal article" date="2019" name="Int. J. Syst. Evol. Microbiol.">
        <title>The Global Catalogue of Microorganisms (GCM) 10K type strain sequencing project: providing services to taxonomists for standard genome sequencing and annotation.</title>
        <authorList>
            <consortium name="The Broad Institute Genomics Platform"/>
            <consortium name="The Broad Institute Genome Sequencing Center for Infectious Disease"/>
            <person name="Wu L."/>
            <person name="Ma J."/>
        </authorList>
    </citation>
    <scope>NUCLEOTIDE SEQUENCE [LARGE SCALE GENOMIC DNA]</scope>
    <source>
        <strain evidence="2 3">JCM 6833</strain>
    </source>
</reference>